<dbReference type="AlphaFoldDB" id="A0A1I6VUD6"/>
<keyword evidence="3" id="KW-0998">Cell outer membrane</keyword>
<evidence type="ECO:0000256" key="4">
    <source>
        <dbReference type="PROSITE-ProRule" id="PRU00473"/>
    </source>
</evidence>
<dbReference type="InterPro" id="IPR036737">
    <property type="entry name" value="OmpA-like_sf"/>
</dbReference>
<dbReference type="PANTHER" id="PTHR30329:SF21">
    <property type="entry name" value="LIPOPROTEIN YIAD-RELATED"/>
    <property type="match status" value="1"/>
</dbReference>
<dbReference type="Gene3D" id="3.30.1330.60">
    <property type="entry name" value="OmpA-like domain"/>
    <property type="match status" value="1"/>
</dbReference>
<dbReference type="InterPro" id="IPR050330">
    <property type="entry name" value="Bact_OuterMem_StrucFunc"/>
</dbReference>
<dbReference type="InterPro" id="IPR011042">
    <property type="entry name" value="6-blade_b-propeller_TolB-like"/>
</dbReference>
<dbReference type="GO" id="GO:0009279">
    <property type="term" value="C:cell outer membrane"/>
    <property type="evidence" value="ECO:0007669"/>
    <property type="project" value="UniProtKB-SubCell"/>
</dbReference>
<dbReference type="PANTHER" id="PTHR30329">
    <property type="entry name" value="STATOR ELEMENT OF FLAGELLAR MOTOR COMPLEX"/>
    <property type="match status" value="1"/>
</dbReference>
<sequence length="636" mass="72573">MMKLRLLIICFLTSISFYGQKKFVADKYFNDLSYVKAAELYEEVVRDGDSTPETLYKLADCYYNNSESDKAGRWYEVALKEDKKYDKKPEYVYKYIQTQRSIGNYENANDWLKIFNDITENDSRTQQLQGNLANYFKDYAKTEGVYVRTQNLPINTADYDFGAYAVGDKLYYSSGQPNGKTYGWNGQPFLDIYQADVNSNGDAITVTGIEELKAKKVNTPYHEANIAISQDGQTLYFTRNNVSKNNRLKSDHRGVSHLKLYKASLVDGIWQNIEELPFNGSQYSVGHPALSPDGKTLFFVSDKKGGFGQTDIYAVSINEDGSFGKPENLGKHINTEGKEMFPFVAKDSTFYFSSDGYLGLGLLDIYKSDIIHDNSAAAENMGAPYNSQFDDFAFFMNNDLKTGYLSSNRPGGKGGDDIYYYEAFNCTQLVEGIVRDASTQLPLEAEVSVYDSTGKLLTKVNSNAEGFYSLRLDCDKQFTIKGTKPDYRDTLLEISTTKENDMVIKADLDLIPLIDKDQIVLNPIFFNFDKWDIRTDAQYELEHIVNVMKNHPQMVIKIESHTDSRGSKRYNMKLSQRRADSTKEYLLSRGIEQERIESSKGYGESQLLNECADGVRCSEAKHQENRRSYFYIVKYY</sequence>
<evidence type="ECO:0000256" key="3">
    <source>
        <dbReference type="ARBA" id="ARBA00023237"/>
    </source>
</evidence>
<dbReference type="InterPro" id="IPR011659">
    <property type="entry name" value="WD40"/>
</dbReference>
<dbReference type="InterPro" id="IPR006664">
    <property type="entry name" value="OMP_bac"/>
</dbReference>
<evidence type="ECO:0000259" key="5">
    <source>
        <dbReference type="PROSITE" id="PS51123"/>
    </source>
</evidence>
<protein>
    <submittedName>
        <fullName evidence="6">WD40-like Beta Propeller Repeat</fullName>
    </submittedName>
</protein>
<dbReference type="EMBL" id="FPAG01000014">
    <property type="protein sequence ID" value="SFT17345.1"/>
    <property type="molecule type" value="Genomic_DNA"/>
</dbReference>
<proteinExistence type="predicted"/>
<dbReference type="PRINTS" id="PR01021">
    <property type="entry name" value="OMPADOMAIN"/>
</dbReference>
<evidence type="ECO:0000313" key="6">
    <source>
        <dbReference type="EMBL" id="SFT17345.1"/>
    </source>
</evidence>
<feature type="domain" description="OmpA-like" evidence="5">
    <location>
        <begin position="513"/>
        <end position="636"/>
    </location>
</feature>
<dbReference type="Gene3D" id="1.25.40.10">
    <property type="entry name" value="Tetratricopeptide repeat domain"/>
    <property type="match status" value="1"/>
</dbReference>
<dbReference type="SUPFAM" id="SSF82171">
    <property type="entry name" value="DPP6 N-terminal domain-like"/>
    <property type="match status" value="1"/>
</dbReference>
<reference evidence="6 7" key="1">
    <citation type="submission" date="2016-10" db="EMBL/GenBank/DDBJ databases">
        <authorList>
            <person name="de Groot N.N."/>
        </authorList>
    </citation>
    <scope>NUCLEOTIDE SEQUENCE [LARGE SCALE GENOMIC DNA]</scope>
    <source>
        <strain evidence="6 7">CGMCC 1.6114</strain>
    </source>
</reference>
<keyword evidence="2 4" id="KW-0472">Membrane</keyword>
<evidence type="ECO:0000313" key="7">
    <source>
        <dbReference type="Proteomes" id="UP000183209"/>
    </source>
</evidence>
<gene>
    <name evidence="6" type="ORF">SAMN04487906_3377</name>
</gene>
<dbReference type="SUPFAM" id="SSF103088">
    <property type="entry name" value="OmpA-like"/>
    <property type="match status" value="1"/>
</dbReference>
<dbReference type="InterPro" id="IPR011990">
    <property type="entry name" value="TPR-like_helical_dom_sf"/>
</dbReference>
<dbReference type="InterPro" id="IPR006665">
    <property type="entry name" value="OmpA-like"/>
</dbReference>
<evidence type="ECO:0000256" key="1">
    <source>
        <dbReference type="ARBA" id="ARBA00004442"/>
    </source>
</evidence>
<name>A0A1I6VUD6_9FLAO</name>
<dbReference type="PROSITE" id="PS51123">
    <property type="entry name" value="OMPA_2"/>
    <property type="match status" value="1"/>
</dbReference>
<evidence type="ECO:0000256" key="2">
    <source>
        <dbReference type="ARBA" id="ARBA00023136"/>
    </source>
</evidence>
<dbReference type="CDD" id="cd07185">
    <property type="entry name" value="OmpA_C-like"/>
    <property type="match status" value="1"/>
</dbReference>
<dbReference type="Pfam" id="PF07676">
    <property type="entry name" value="PD40"/>
    <property type="match status" value="3"/>
</dbReference>
<accession>A0A1I6VUD6</accession>
<dbReference type="SUPFAM" id="SSF48452">
    <property type="entry name" value="TPR-like"/>
    <property type="match status" value="1"/>
</dbReference>
<dbReference type="RefSeq" id="WP_254785876.1">
    <property type="nucleotide sequence ID" value="NZ_FPAG01000014.1"/>
</dbReference>
<dbReference type="Proteomes" id="UP000183209">
    <property type="component" value="Unassembled WGS sequence"/>
</dbReference>
<dbReference type="Gene3D" id="2.120.10.30">
    <property type="entry name" value="TolB, C-terminal domain"/>
    <property type="match status" value="1"/>
</dbReference>
<dbReference type="Gene3D" id="2.60.40.1120">
    <property type="entry name" value="Carboxypeptidase-like, regulatory domain"/>
    <property type="match status" value="1"/>
</dbReference>
<organism evidence="6 7">
    <name type="scientific">Zhouia amylolytica</name>
    <dbReference type="NCBI Taxonomy" id="376730"/>
    <lineage>
        <taxon>Bacteria</taxon>
        <taxon>Pseudomonadati</taxon>
        <taxon>Bacteroidota</taxon>
        <taxon>Flavobacteriia</taxon>
        <taxon>Flavobacteriales</taxon>
        <taxon>Flavobacteriaceae</taxon>
        <taxon>Zhouia</taxon>
    </lineage>
</organism>
<comment type="subcellular location">
    <subcellularLocation>
        <location evidence="1">Cell outer membrane</location>
    </subcellularLocation>
</comment>
<dbReference type="Pfam" id="PF00691">
    <property type="entry name" value="OmpA"/>
    <property type="match status" value="1"/>
</dbReference>